<dbReference type="AlphaFoldDB" id="A0A498K3N3"/>
<reference evidence="1 2" key="1">
    <citation type="submission" date="2018-10" db="EMBL/GenBank/DDBJ databases">
        <title>A high-quality apple genome assembly.</title>
        <authorList>
            <person name="Hu J."/>
        </authorList>
    </citation>
    <scope>NUCLEOTIDE SEQUENCE [LARGE SCALE GENOMIC DNA]</scope>
    <source>
        <strain evidence="2">cv. HFTH1</strain>
        <tissue evidence="1">Young leaf</tissue>
    </source>
</reference>
<name>A0A498K3N3_MALDO</name>
<sequence>MESEASEFPKGLMLYGGGHVHIRHITPSSLVHVECYNSPPFGVRRPRWHTCTTWQSGSDTIMSHPSLDFAIARYCPVSASATHSKIALARTR</sequence>
<dbReference type="EMBL" id="RDQH01000330">
    <property type="protein sequence ID" value="RXI02027.1"/>
    <property type="molecule type" value="Genomic_DNA"/>
</dbReference>
<evidence type="ECO:0000313" key="1">
    <source>
        <dbReference type="EMBL" id="RXI02027.1"/>
    </source>
</evidence>
<gene>
    <name evidence="1" type="ORF">DVH24_015376</name>
</gene>
<proteinExistence type="predicted"/>
<dbReference type="Proteomes" id="UP000290289">
    <property type="component" value="Chromosome 4"/>
</dbReference>
<accession>A0A498K3N3</accession>
<protein>
    <submittedName>
        <fullName evidence="1">Uncharacterized protein</fullName>
    </submittedName>
</protein>
<evidence type="ECO:0000313" key="2">
    <source>
        <dbReference type="Proteomes" id="UP000290289"/>
    </source>
</evidence>
<keyword evidence="2" id="KW-1185">Reference proteome</keyword>
<organism evidence="1 2">
    <name type="scientific">Malus domestica</name>
    <name type="common">Apple</name>
    <name type="synonym">Pyrus malus</name>
    <dbReference type="NCBI Taxonomy" id="3750"/>
    <lineage>
        <taxon>Eukaryota</taxon>
        <taxon>Viridiplantae</taxon>
        <taxon>Streptophyta</taxon>
        <taxon>Embryophyta</taxon>
        <taxon>Tracheophyta</taxon>
        <taxon>Spermatophyta</taxon>
        <taxon>Magnoliopsida</taxon>
        <taxon>eudicotyledons</taxon>
        <taxon>Gunneridae</taxon>
        <taxon>Pentapetalae</taxon>
        <taxon>rosids</taxon>
        <taxon>fabids</taxon>
        <taxon>Rosales</taxon>
        <taxon>Rosaceae</taxon>
        <taxon>Amygdaloideae</taxon>
        <taxon>Maleae</taxon>
        <taxon>Malus</taxon>
    </lineage>
</organism>
<comment type="caution">
    <text evidence="1">The sequence shown here is derived from an EMBL/GenBank/DDBJ whole genome shotgun (WGS) entry which is preliminary data.</text>
</comment>